<name>A0A6A4VVA6_AMPAM</name>
<keyword evidence="15" id="KW-1185">Reference proteome</keyword>
<keyword evidence="14" id="KW-0808">Transferase</keyword>
<evidence type="ECO:0000256" key="5">
    <source>
        <dbReference type="ARBA" id="ARBA00022840"/>
    </source>
</evidence>
<evidence type="ECO:0000256" key="8">
    <source>
        <dbReference type="ARBA" id="ARBA00023136"/>
    </source>
</evidence>
<evidence type="ECO:0000313" key="14">
    <source>
        <dbReference type="EMBL" id="KAF0298766.1"/>
    </source>
</evidence>
<gene>
    <name evidence="14" type="primary">dnt_4</name>
    <name evidence="14" type="ORF">FJT64_003893</name>
</gene>
<dbReference type="GO" id="GO:0007409">
    <property type="term" value="P:axonogenesis"/>
    <property type="evidence" value="ECO:0007669"/>
    <property type="project" value="TreeGrafter"/>
</dbReference>
<keyword evidence="8 11" id="KW-0472">Membrane</keyword>
<evidence type="ECO:0000256" key="11">
    <source>
        <dbReference type="SAM" id="Phobius"/>
    </source>
</evidence>
<dbReference type="GO" id="GO:0005524">
    <property type="term" value="F:ATP binding"/>
    <property type="evidence" value="ECO:0007669"/>
    <property type="project" value="UniProtKB-KW"/>
</dbReference>
<evidence type="ECO:0000256" key="10">
    <source>
        <dbReference type="ARBA" id="ARBA00023180"/>
    </source>
</evidence>
<dbReference type="InterPro" id="IPR003306">
    <property type="entry name" value="WIF"/>
</dbReference>
<dbReference type="AlphaFoldDB" id="A0A6A4VVA6"/>
<evidence type="ECO:0000256" key="9">
    <source>
        <dbReference type="ARBA" id="ARBA00023170"/>
    </source>
</evidence>
<dbReference type="GO" id="GO:0010976">
    <property type="term" value="P:positive regulation of neuron projection development"/>
    <property type="evidence" value="ECO:0007669"/>
    <property type="project" value="TreeGrafter"/>
</dbReference>
<dbReference type="InterPro" id="IPR008266">
    <property type="entry name" value="Tyr_kinase_AS"/>
</dbReference>
<keyword evidence="3" id="KW-0732">Signal</keyword>
<evidence type="ECO:0000256" key="3">
    <source>
        <dbReference type="ARBA" id="ARBA00022729"/>
    </source>
</evidence>
<accession>A0A6A4VVA6</accession>
<evidence type="ECO:0000256" key="6">
    <source>
        <dbReference type="ARBA" id="ARBA00022889"/>
    </source>
</evidence>
<dbReference type="Pfam" id="PF02019">
    <property type="entry name" value="WIF"/>
    <property type="match status" value="1"/>
</dbReference>
<keyword evidence="6" id="KW-0130">Cell adhesion</keyword>
<keyword evidence="10" id="KW-0325">Glycoprotein</keyword>
<dbReference type="InterPro" id="IPR050122">
    <property type="entry name" value="RTK"/>
</dbReference>
<keyword evidence="14" id="KW-0418">Kinase</keyword>
<keyword evidence="2 11" id="KW-0812">Transmembrane</keyword>
<dbReference type="GO" id="GO:0051897">
    <property type="term" value="P:positive regulation of phosphatidylinositol 3-kinase/protein kinase B signal transduction"/>
    <property type="evidence" value="ECO:0007669"/>
    <property type="project" value="TreeGrafter"/>
</dbReference>
<feature type="domain" description="WIF" evidence="13">
    <location>
        <begin position="52"/>
        <end position="188"/>
    </location>
</feature>
<dbReference type="GO" id="GO:0007169">
    <property type="term" value="P:cell surface receptor protein tyrosine kinase signaling pathway"/>
    <property type="evidence" value="ECO:0007669"/>
    <property type="project" value="TreeGrafter"/>
</dbReference>
<evidence type="ECO:0000256" key="4">
    <source>
        <dbReference type="ARBA" id="ARBA00022741"/>
    </source>
</evidence>
<dbReference type="GO" id="GO:0005886">
    <property type="term" value="C:plasma membrane"/>
    <property type="evidence" value="ECO:0007669"/>
    <property type="project" value="UniProtKB-SubCell"/>
</dbReference>
<dbReference type="PANTHER" id="PTHR24416:SF349">
    <property type="entry name" value="TYROSINE-PROTEIN KINASE RYK"/>
    <property type="match status" value="1"/>
</dbReference>
<keyword evidence="9" id="KW-0675">Receptor</keyword>
<evidence type="ECO:0000256" key="1">
    <source>
        <dbReference type="ARBA" id="ARBA00004162"/>
    </source>
</evidence>
<dbReference type="PROSITE" id="PS50011">
    <property type="entry name" value="PROTEIN_KINASE_DOM"/>
    <property type="match status" value="1"/>
</dbReference>
<dbReference type="SMART" id="SM00469">
    <property type="entry name" value="WIF"/>
    <property type="match status" value="1"/>
</dbReference>
<evidence type="ECO:0000256" key="7">
    <source>
        <dbReference type="ARBA" id="ARBA00022989"/>
    </source>
</evidence>
<dbReference type="PROSITE" id="PS00109">
    <property type="entry name" value="PROTEIN_KINASE_TYR"/>
    <property type="match status" value="1"/>
</dbReference>
<dbReference type="InterPro" id="IPR038677">
    <property type="entry name" value="WIF_sf"/>
</dbReference>
<evidence type="ECO:0000313" key="15">
    <source>
        <dbReference type="Proteomes" id="UP000440578"/>
    </source>
</evidence>
<evidence type="ECO:0000259" key="12">
    <source>
        <dbReference type="PROSITE" id="PS50011"/>
    </source>
</evidence>
<dbReference type="GO" id="GO:0004713">
    <property type="term" value="F:protein tyrosine kinase activity"/>
    <property type="evidence" value="ECO:0007669"/>
    <property type="project" value="InterPro"/>
</dbReference>
<keyword evidence="7 11" id="KW-1133">Transmembrane helix</keyword>
<sequence>MNGTIDTAHRYTLPPASTTQLPAMSPSMGREVALPAFLLVCSFALGEASLDMFVDRAEVHRITGVQGSRIYYIQEGVINQYATGYVVPIGARISSISFHWQSLVRKLMPYEISFRWNDPAAMSEPRANVSYVGYVPRVEAVFSPLGSVLFPCTGHVSAVVEVDIMLNITTYQPKQQIVFLKLKRRKTCLQGRPTRLGPPDNATSLLELGDAARQHDFSLILGVAGAIAVTFVTLGAVMLLVIRQRKATLRAFAKNLSKSYHSIDKMARSCSYATIASLKKLPRLHPTVTSLPNDGSDVSRPVTSLADGAMASQHYASSEIPVPSAPTDQPPADYPAVDRRELGLTDLVAEGGIARLYRATVGRRPCLVKTVTAQASPQQCRQLVAEGRLLAGCCHPALLPALGCTADTGPPCVLYPDLGTASLRRFLATCRLEGAAGAGPVLRQQTMVDMTVQLLSGLVHLHGRGIVHRDVAARNCVVDDRFRVRLTDSALSSDLYPAEYSRLADGACRPVRWAAPESLLRERHSPASDVWSAAVTAWEVTSLGQLPFSELKDPLEVLVLLREGYRLARPTTCPAQMYSTLLSCWNLDPERRPQSRDLLTWMQDFSRAFDRLI</sequence>
<feature type="domain" description="Protein kinase" evidence="12">
    <location>
        <begin position="342"/>
        <end position="606"/>
    </location>
</feature>
<keyword evidence="4" id="KW-0547">Nucleotide-binding</keyword>
<dbReference type="InterPro" id="IPR000719">
    <property type="entry name" value="Prot_kinase_dom"/>
</dbReference>
<evidence type="ECO:0000256" key="2">
    <source>
        <dbReference type="ARBA" id="ARBA00022692"/>
    </source>
</evidence>
<dbReference type="PROSITE" id="PS50814">
    <property type="entry name" value="WIF"/>
    <property type="match status" value="1"/>
</dbReference>
<dbReference type="EMBL" id="VIIS01001411">
    <property type="protein sequence ID" value="KAF0298766.1"/>
    <property type="molecule type" value="Genomic_DNA"/>
</dbReference>
<dbReference type="Proteomes" id="UP000440578">
    <property type="component" value="Unassembled WGS sequence"/>
</dbReference>
<dbReference type="InterPro" id="IPR020635">
    <property type="entry name" value="Tyr_kinase_cat_dom"/>
</dbReference>
<keyword evidence="5" id="KW-0067">ATP-binding</keyword>
<protein>
    <submittedName>
        <fullName evidence="14">Tyrosine-protein kinase Dnt</fullName>
    </submittedName>
</protein>
<dbReference type="Gene3D" id="2.60.40.2170">
    <property type="entry name" value="Wnt, WIF domain"/>
    <property type="match status" value="1"/>
</dbReference>
<dbReference type="OrthoDB" id="535945at2759"/>
<dbReference type="Gene3D" id="1.10.510.10">
    <property type="entry name" value="Transferase(Phosphotransferase) domain 1"/>
    <property type="match status" value="1"/>
</dbReference>
<dbReference type="InterPro" id="IPR011009">
    <property type="entry name" value="Kinase-like_dom_sf"/>
</dbReference>
<dbReference type="Pfam" id="PF07714">
    <property type="entry name" value="PK_Tyr_Ser-Thr"/>
    <property type="match status" value="1"/>
</dbReference>
<dbReference type="PANTHER" id="PTHR24416">
    <property type="entry name" value="TYROSINE-PROTEIN KINASE RECEPTOR"/>
    <property type="match status" value="1"/>
</dbReference>
<dbReference type="GO" id="GO:0007155">
    <property type="term" value="P:cell adhesion"/>
    <property type="evidence" value="ECO:0007669"/>
    <property type="project" value="UniProtKB-KW"/>
</dbReference>
<proteinExistence type="predicted"/>
<organism evidence="14 15">
    <name type="scientific">Amphibalanus amphitrite</name>
    <name type="common">Striped barnacle</name>
    <name type="synonym">Balanus amphitrite</name>
    <dbReference type="NCBI Taxonomy" id="1232801"/>
    <lineage>
        <taxon>Eukaryota</taxon>
        <taxon>Metazoa</taxon>
        <taxon>Ecdysozoa</taxon>
        <taxon>Arthropoda</taxon>
        <taxon>Crustacea</taxon>
        <taxon>Multicrustacea</taxon>
        <taxon>Cirripedia</taxon>
        <taxon>Thoracica</taxon>
        <taxon>Thoracicalcarea</taxon>
        <taxon>Balanomorpha</taxon>
        <taxon>Balanoidea</taxon>
        <taxon>Balanidae</taxon>
        <taxon>Amphibalaninae</taxon>
        <taxon>Amphibalanus</taxon>
    </lineage>
</organism>
<dbReference type="SUPFAM" id="SSF56112">
    <property type="entry name" value="Protein kinase-like (PK-like)"/>
    <property type="match status" value="1"/>
</dbReference>
<dbReference type="GO" id="GO:0043235">
    <property type="term" value="C:receptor complex"/>
    <property type="evidence" value="ECO:0007669"/>
    <property type="project" value="TreeGrafter"/>
</dbReference>
<evidence type="ECO:0000259" key="13">
    <source>
        <dbReference type="PROSITE" id="PS50814"/>
    </source>
</evidence>
<comment type="caution">
    <text evidence="14">The sequence shown here is derived from an EMBL/GenBank/DDBJ whole genome shotgun (WGS) entry which is preliminary data.</text>
</comment>
<dbReference type="SMART" id="SM00219">
    <property type="entry name" value="TyrKc"/>
    <property type="match status" value="1"/>
</dbReference>
<feature type="transmembrane region" description="Helical" evidence="11">
    <location>
        <begin position="217"/>
        <end position="242"/>
    </location>
</feature>
<dbReference type="InterPro" id="IPR001245">
    <property type="entry name" value="Ser-Thr/Tyr_kinase_cat_dom"/>
</dbReference>
<reference evidence="14 15" key="1">
    <citation type="submission" date="2019-07" db="EMBL/GenBank/DDBJ databases">
        <title>Draft genome assembly of a fouling barnacle, Amphibalanus amphitrite (Darwin, 1854): The first reference genome for Thecostraca.</title>
        <authorList>
            <person name="Kim W."/>
        </authorList>
    </citation>
    <scope>NUCLEOTIDE SEQUENCE [LARGE SCALE GENOMIC DNA]</scope>
    <source>
        <strain evidence="14">SNU_AA5</strain>
        <tissue evidence="14">Soma without cirri and trophi</tissue>
    </source>
</reference>
<dbReference type="PRINTS" id="PR00109">
    <property type="entry name" value="TYRKINASE"/>
</dbReference>
<comment type="subcellular location">
    <subcellularLocation>
        <location evidence="1">Cell membrane</location>
        <topology evidence="1">Single-pass membrane protein</topology>
    </subcellularLocation>
</comment>